<dbReference type="EMBL" id="PJND01000008">
    <property type="protein sequence ID" value="PKW20912.1"/>
    <property type="molecule type" value="Genomic_DNA"/>
</dbReference>
<dbReference type="Proteomes" id="UP000275027">
    <property type="component" value="Unassembled WGS sequence"/>
</dbReference>
<organism evidence="3 5">
    <name type="scientific">Flavobacterium lindanitolerans</name>
    <dbReference type="NCBI Taxonomy" id="428988"/>
    <lineage>
        <taxon>Bacteria</taxon>
        <taxon>Pseudomonadati</taxon>
        <taxon>Bacteroidota</taxon>
        <taxon>Flavobacteriia</taxon>
        <taxon>Flavobacteriales</taxon>
        <taxon>Flavobacteriaceae</taxon>
        <taxon>Flavobacterium</taxon>
    </lineage>
</organism>
<feature type="transmembrane region" description="Helical" evidence="1">
    <location>
        <begin position="5"/>
        <end position="27"/>
    </location>
</feature>
<evidence type="ECO:0000313" key="4">
    <source>
        <dbReference type="Proteomes" id="UP000233767"/>
    </source>
</evidence>
<dbReference type="AlphaFoldDB" id="A0A497UWC6"/>
<name>A0A497UWC6_9FLAO</name>
<evidence type="ECO:0000313" key="5">
    <source>
        <dbReference type="Proteomes" id="UP000275027"/>
    </source>
</evidence>
<keyword evidence="4" id="KW-1185">Reference proteome</keyword>
<evidence type="ECO:0000313" key="2">
    <source>
        <dbReference type="EMBL" id="PKW20912.1"/>
    </source>
</evidence>
<gene>
    <name evidence="2" type="ORF">B0G92_2191</name>
    <name evidence="3" type="ORF">CLV50_1859</name>
</gene>
<protein>
    <submittedName>
        <fullName evidence="3">Uncharacterized protein</fullName>
    </submittedName>
</protein>
<keyword evidence="1" id="KW-1133">Transmembrane helix</keyword>
<evidence type="ECO:0000256" key="1">
    <source>
        <dbReference type="SAM" id="Phobius"/>
    </source>
</evidence>
<reference evidence="2 4" key="1">
    <citation type="submission" date="2017-12" db="EMBL/GenBank/DDBJ databases">
        <title>Genomic Encyclopedia of Type Strains, Phase III (KMG-III): the genomes of soil and plant-associated and newly described type strains.</title>
        <authorList>
            <person name="Whitman W."/>
        </authorList>
    </citation>
    <scope>NUCLEOTIDE SEQUENCE [LARGE SCALE GENOMIC DNA]</scope>
    <source>
        <strain evidence="2 4">IP-10</strain>
    </source>
</reference>
<dbReference type="Proteomes" id="UP000233767">
    <property type="component" value="Unassembled WGS sequence"/>
</dbReference>
<feature type="transmembrane region" description="Helical" evidence="1">
    <location>
        <begin position="33"/>
        <end position="53"/>
    </location>
</feature>
<reference evidence="3 5" key="2">
    <citation type="submission" date="2018-10" db="EMBL/GenBank/DDBJ databases">
        <title>Genomic Encyclopedia of Archaeal and Bacterial Type Strains, Phase II (KMG-II): from individual species to whole genera.</title>
        <authorList>
            <person name="Goeker M."/>
        </authorList>
    </citation>
    <scope>NUCLEOTIDE SEQUENCE [LARGE SCALE GENOMIC DNA]</scope>
    <source>
        <strain evidence="3 5">DSM 21886</strain>
    </source>
</reference>
<proteinExistence type="predicted"/>
<keyword evidence="1" id="KW-0472">Membrane</keyword>
<sequence length="56" mass="6543">MKVILIWGIVQFIFLTSTTMLFINGYQNLAGNLYIVFTVQFVLFIGYVVYFVVKKK</sequence>
<accession>A0A497UWC6</accession>
<keyword evidence="1" id="KW-0812">Transmembrane</keyword>
<comment type="caution">
    <text evidence="3">The sequence shown here is derived from an EMBL/GenBank/DDBJ whole genome shotgun (WGS) entry which is preliminary data.</text>
</comment>
<evidence type="ECO:0000313" key="3">
    <source>
        <dbReference type="EMBL" id="RLJ30449.1"/>
    </source>
</evidence>
<dbReference type="EMBL" id="RCCB01000011">
    <property type="protein sequence ID" value="RLJ30449.1"/>
    <property type="molecule type" value="Genomic_DNA"/>
</dbReference>